<evidence type="ECO:0000313" key="11">
    <source>
        <dbReference type="EnsemblMetazoa" id="HelroP138305"/>
    </source>
</evidence>
<dbReference type="Gene3D" id="3.30.50.10">
    <property type="entry name" value="Erythroid Transcription Factor GATA-1, subunit A"/>
    <property type="match status" value="1"/>
</dbReference>
<dbReference type="InParanoid" id="T1EIT2"/>
<dbReference type="InterPro" id="IPR013088">
    <property type="entry name" value="Znf_NHR/GATA"/>
</dbReference>
<reference evidence="12" key="1">
    <citation type="submission" date="2012-12" db="EMBL/GenBank/DDBJ databases">
        <authorList>
            <person name="Hellsten U."/>
            <person name="Grimwood J."/>
            <person name="Chapman J.A."/>
            <person name="Shapiro H."/>
            <person name="Aerts A."/>
            <person name="Otillar R.P."/>
            <person name="Terry A.Y."/>
            <person name="Boore J.L."/>
            <person name="Simakov O."/>
            <person name="Marletaz F."/>
            <person name="Cho S.-J."/>
            <person name="Edsinger-Gonzales E."/>
            <person name="Havlak P."/>
            <person name="Kuo D.-H."/>
            <person name="Larsson T."/>
            <person name="Lv J."/>
            <person name="Arendt D."/>
            <person name="Savage R."/>
            <person name="Osoegawa K."/>
            <person name="de Jong P."/>
            <person name="Lindberg D.R."/>
            <person name="Seaver E.C."/>
            <person name="Weisblat D.A."/>
            <person name="Putnam N.H."/>
            <person name="Grigoriev I.V."/>
            <person name="Rokhsar D.S."/>
        </authorList>
    </citation>
    <scope>NUCLEOTIDE SEQUENCE</scope>
</reference>
<dbReference type="GeneID" id="20196482"/>
<dbReference type="eggNOG" id="KOG4218">
    <property type="taxonomic scope" value="Eukaryota"/>
</dbReference>
<dbReference type="EMBL" id="AMQM01000312">
    <property type="status" value="NOT_ANNOTATED_CDS"/>
    <property type="molecule type" value="Genomic_DNA"/>
</dbReference>
<proteinExistence type="predicted"/>
<keyword evidence="6" id="KW-0804">Transcription</keyword>
<keyword evidence="1" id="KW-0479">Metal-binding</keyword>
<evidence type="ECO:0000259" key="9">
    <source>
        <dbReference type="PROSITE" id="PS51030"/>
    </source>
</evidence>
<evidence type="ECO:0000256" key="8">
    <source>
        <dbReference type="ARBA" id="ARBA00023242"/>
    </source>
</evidence>
<dbReference type="InterPro" id="IPR050200">
    <property type="entry name" value="Nuclear_hormone_rcpt_NR3"/>
</dbReference>
<dbReference type="PANTHER" id="PTHR48092">
    <property type="entry name" value="KNIRPS-RELATED PROTEIN-RELATED"/>
    <property type="match status" value="1"/>
</dbReference>
<name>T1EIT2_HELRO</name>
<dbReference type="PROSITE" id="PS51030">
    <property type="entry name" value="NUCLEAR_REC_DBD_2"/>
    <property type="match status" value="1"/>
</dbReference>
<dbReference type="EnsemblMetazoa" id="HelroT138305">
    <property type="protein sequence ID" value="HelroP138305"/>
    <property type="gene ID" value="HelroG138305"/>
</dbReference>
<feature type="domain" description="Nuclear receptor" evidence="9">
    <location>
        <begin position="1"/>
        <end position="67"/>
    </location>
</feature>
<dbReference type="STRING" id="6412.T1EIT2"/>
<dbReference type="OMA" id="KFGACEV"/>
<keyword evidence="2" id="KW-0863">Zinc-finger</keyword>
<dbReference type="KEGG" id="hro:HELRODRAFT_138305"/>
<dbReference type="SUPFAM" id="SSF57716">
    <property type="entry name" value="Glucocorticoid receptor-like (DNA-binding domain)"/>
    <property type="match status" value="1"/>
</dbReference>
<dbReference type="OrthoDB" id="5771769at2759"/>
<evidence type="ECO:0000256" key="6">
    <source>
        <dbReference type="ARBA" id="ARBA00023163"/>
    </source>
</evidence>
<evidence type="ECO:0000313" key="10">
    <source>
        <dbReference type="EMBL" id="ESO13097.1"/>
    </source>
</evidence>
<evidence type="ECO:0000256" key="4">
    <source>
        <dbReference type="ARBA" id="ARBA00023015"/>
    </source>
</evidence>
<keyword evidence="3" id="KW-0862">Zinc</keyword>
<protein>
    <recommendedName>
        <fullName evidence="9">Nuclear receptor domain-containing protein</fullName>
    </recommendedName>
</protein>
<dbReference type="GO" id="GO:0003700">
    <property type="term" value="F:DNA-binding transcription factor activity"/>
    <property type="evidence" value="ECO:0007669"/>
    <property type="project" value="InterPro"/>
</dbReference>
<reference evidence="11" key="3">
    <citation type="submission" date="2015-06" db="UniProtKB">
        <authorList>
            <consortium name="EnsemblMetazoa"/>
        </authorList>
    </citation>
    <scope>IDENTIFICATION</scope>
</reference>
<dbReference type="GO" id="GO:0043565">
    <property type="term" value="F:sequence-specific DNA binding"/>
    <property type="evidence" value="ECO:0007669"/>
    <property type="project" value="InterPro"/>
</dbReference>
<evidence type="ECO:0000256" key="7">
    <source>
        <dbReference type="ARBA" id="ARBA00023170"/>
    </source>
</evidence>
<dbReference type="HOGENOM" id="CLU_122099_1_1_1"/>
<accession>T1EIT2</accession>
<dbReference type="RefSeq" id="XP_009009817.1">
    <property type="nucleotide sequence ID" value="XM_009011569.1"/>
</dbReference>
<dbReference type="CTD" id="20196482"/>
<dbReference type="Proteomes" id="UP000015101">
    <property type="component" value="Unassembled WGS sequence"/>
</dbReference>
<keyword evidence="7" id="KW-0675">Receptor</keyword>
<evidence type="ECO:0000256" key="1">
    <source>
        <dbReference type="ARBA" id="ARBA00022723"/>
    </source>
</evidence>
<sequence>CRICGDRSSGNHYGIVSCEGCKSFFKRAVRNGSQFRCKKFGACEVTLTSRTQCPGCRMDRCLKMGMK</sequence>
<keyword evidence="12" id="KW-1185">Reference proteome</keyword>
<dbReference type="Pfam" id="PF00105">
    <property type="entry name" value="zf-C4"/>
    <property type="match status" value="1"/>
</dbReference>
<evidence type="ECO:0000256" key="5">
    <source>
        <dbReference type="ARBA" id="ARBA00023125"/>
    </source>
</evidence>
<evidence type="ECO:0000256" key="3">
    <source>
        <dbReference type="ARBA" id="ARBA00022833"/>
    </source>
</evidence>
<keyword evidence="8" id="KW-0539">Nucleus</keyword>
<gene>
    <name evidence="11" type="primary">20196482</name>
    <name evidence="10" type="ORF">HELRODRAFT_138305</name>
</gene>
<dbReference type="SMART" id="SM00399">
    <property type="entry name" value="ZnF_C4"/>
    <property type="match status" value="1"/>
</dbReference>
<evidence type="ECO:0000256" key="2">
    <source>
        <dbReference type="ARBA" id="ARBA00022771"/>
    </source>
</evidence>
<dbReference type="GO" id="GO:0008270">
    <property type="term" value="F:zinc ion binding"/>
    <property type="evidence" value="ECO:0007669"/>
    <property type="project" value="UniProtKB-KW"/>
</dbReference>
<dbReference type="AlphaFoldDB" id="T1EIT2"/>
<evidence type="ECO:0000313" key="12">
    <source>
        <dbReference type="Proteomes" id="UP000015101"/>
    </source>
</evidence>
<keyword evidence="4" id="KW-0805">Transcription regulation</keyword>
<reference evidence="10 12" key="2">
    <citation type="journal article" date="2013" name="Nature">
        <title>Insights into bilaterian evolution from three spiralian genomes.</title>
        <authorList>
            <person name="Simakov O."/>
            <person name="Marletaz F."/>
            <person name="Cho S.J."/>
            <person name="Edsinger-Gonzales E."/>
            <person name="Havlak P."/>
            <person name="Hellsten U."/>
            <person name="Kuo D.H."/>
            <person name="Larsson T."/>
            <person name="Lv J."/>
            <person name="Arendt D."/>
            <person name="Savage R."/>
            <person name="Osoegawa K."/>
            <person name="de Jong P."/>
            <person name="Grimwood J."/>
            <person name="Chapman J.A."/>
            <person name="Shapiro H."/>
            <person name="Aerts A."/>
            <person name="Otillar R.P."/>
            <person name="Terry A.Y."/>
            <person name="Boore J.L."/>
            <person name="Grigoriev I.V."/>
            <person name="Lindberg D.R."/>
            <person name="Seaver E.C."/>
            <person name="Weisblat D.A."/>
            <person name="Putnam N.H."/>
            <person name="Rokhsar D.S."/>
        </authorList>
    </citation>
    <scope>NUCLEOTIDE SEQUENCE</scope>
</reference>
<dbReference type="PRINTS" id="PR00047">
    <property type="entry name" value="STROIDFINGER"/>
</dbReference>
<dbReference type="PROSITE" id="PS00031">
    <property type="entry name" value="NUCLEAR_REC_DBD_1"/>
    <property type="match status" value="1"/>
</dbReference>
<keyword evidence="5" id="KW-0238">DNA-binding</keyword>
<dbReference type="EMBL" id="KB095811">
    <property type="protein sequence ID" value="ESO13097.1"/>
    <property type="molecule type" value="Genomic_DNA"/>
</dbReference>
<organism evidence="11 12">
    <name type="scientific">Helobdella robusta</name>
    <name type="common">Californian leech</name>
    <dbReference type="NCBI Taxonomy" id="6412"/>
    <lineage>
        <taxon>Eukaryota</taxon>
        <taxon>Metazoa</taxon>
        <taxon>Spiralia</taxon>
        <taxon>Lophotrochozoa</taxon>
        <taxon>Annelida</taxon>
        <taxon>Clitellata</taxon>
        <taxon>Hirudinea</taxon>
        <taxon>Rhynchobdellida</taxon>
        <taxon>Glossiphoniidae</taxon>
        <taxon>Helobdella</taxon>
    </lineage>
</organism>
<dbReference type="InterPro" id="IPR001628">
    <property type="entry name" value="Znf_hrmn_rcpt"/>
</dbReference>